<gene>
    <name evidence="8" type="ORF">GCM10011378_42960</name>
</gene>
<organism evidence="8 9">
    <name type="scientific">Hymenobacter glacieicola</name>
    <dbReference type="NCBI Taxonomy" id="1562124"/>
    <lineage>
        <taxon>Bacteria</taxon>
        <taxon>Pseudomonadati</taxon>
        <taxon>Bacteroidota</taxon>
        <taxon>Cytophagia</taxon>
        <taxon>Cytophagales</taxon>
        <taxon>Hymenobacteraceae</taxon>
        <taxon>Hymenobacter</taxon>
    </lineage>
</organism>
<dbReference type="NCBIfam" id="TIGR04056">
    <property type="entry name" value="OMP_RagA_SusC"/>
    <property type="match status" value="1"/>
</dbReference>
<dbReference type="InterPro" id="IPR039426">
    <property type="entry name" value="TonB-dep_rcpt-like"/>
</dbReference>
<keyword evidence="5 7" id="KW-0472">Membrane</keyword>
<keyword evidence="2 7" id="KW-0813">Transport</keyword>
<accession>A0ABQ1X9Q0</accession>
<name>A0ABQ1X9Q0_9BACT</name>
<comment type="similarity">
    <text evidence="7">Belongs to the TonB-dependent receptor family.</text>
</comment>
<dbReference type="InterPro" id="IPR036942">
    <property type="entry name" value="Beta-barrel_TonB_sf"/>
</dbReference>
<dbReference type="Proteomes" id="UP000601361">
    <property type="component" value="Unassembled WGS sequence"/>
</dbReference>
<dbReference type="EMBL" id="BMGS01000019">
    <property type="protein sequence ID" value="GGG62240.1"/>
    <property type="molecule type" value="Genomic_DNA"/>
</dbReference>
<comment type="subcellular location">
    <subcellularLocation>
        <location evidence="1 7">Cell outer membrane</location>
        <topology evidence="1 7">Multi-pass membrane protein</topology>
    </subcellularLocation>
</comment>
<dbReference type="InterPro" id="IPR023996">
    <property type="entry name" value="TonB-dep_OMP_SusC/RagA"/>
</dbReference>
<reference evidence="9" key="1">
    <citation type="journal article" date="2019" name="Int. J. Syst. Evol. Microbiol.">
        <title>The Global Catalogue of Microorganisms (GCM) 10K type strain sequencing project: providing services to taxonomists for standard genome sequencing and annotation.</title>
        <authorList>
            <consortium name="The Broad Institute Genomics Platform"/>
            <consortium name="The Broad Institute Genome Sequencing Center for Infectious Disease"/>
            <person name="Wu L."/>
            <person name="Ma J."/>
        </authorList>
    </citation>
    <scope>NUCLEOTIDE SEQUENCE [LARGE SCALE GENOMIC DNA]</scope>
    <source>
        <strain evidence="9">CGMCC 1.12990</strain>
    </source>
</reference>
<dbReference type="InterPro" id="IPR023997">
    <property type="entry name" value="TonB-dep_OMP_SusC/RagA_CS"/>
</dbReference>
<keyword evidence="3 7" id="KW-1134">Transmembrane beta strand</keyword>
<evidence type="ECO:0000256" key="3">
    <source>
        <dbReference type="ARBA" id="ARBA00022452"/>
    </source>
</evidence>
<proteinExistence type="inferred from homology"/>
<keyword evidence="9" id="KW-1185">Reference proteome</keyword>
<evidence type="ECO:0000256" key="5">
    <source>
        <dbReference type="ARBA" id="ARBA00023136"/>
    </source>
</evidence>
<dbReference type="SUPFAM" id="SSF56935">
    <property type="entry name" value="Porins"/>
    <property type="match status" value="1"/>
</dbReference>
<dbReference type="Gene3D" id="2.40.170.20">
    <property type="entry name" value="TonB-dependent receptor, beta-barrel domain"/>
    <property type="match status" value="1"/>
</dbReference>
<dbReference type="NCBIfam" id="TIGR04057">
    <property type="entry name" value="SusC_RagA_signa"/>
    <property type="match status" value="1"/>
</dbReference>
<evidence type="ECO:0000256" key="6">
    <source>
        <dbReference type="ARBA" id="ARBA00023237"/>
    </source>
</evidence>
<keyword evidence="6 7" id="KW-0998">Cell outer membrane</keyword>
<comment type="caution">
    <text evidence="8">The sequence shown here is derived from an EMBL/GenBank/DDBJ whole genome shotgun (WGS) entry which is preliminary data.</text>
</comment>
<dbReference type="Gene3D" id="2.170.130.10">
    <property type="entry name" value="TonB-dependent receptor, plug domain"/>
    <property type="match status" value="1"/>
</dbReference>
<keyword evidence="4 7" id="KW-0812">Transmembrane</keyword>
<sequence length="822" mass="90050">MSDINPNDIASIEVLKDASAAAIYGSRGANGVVLITTKRGASGATRISYDGYIGTQNTIKRLDPLTGQEAQDLINEARTNVGLAPRYVAANPTTQQNLFSSANTNWQDEIFRAARIQSHTVTMSGGDNKSRFLVSGTYFDQEGIIIGSGFNRGSIRLNLDHNVSDRVRVGVSLTGSRALSQRQNNDNNIYGVLSTALLLGSQTPIYNADGTFARDRFSSVENPVAAATLPIISARNNRAIGNIYADAELLKGLRLRTSLGGDYLNLKEDRFIPSTALQAVGSNGLGNANSRYDVGWINENTLTYNRSLGDHSFTLLLGQSAQKSVQQGIITNVTGFATNRIRQLSAGSVKVDASSDETLWTLLSYFGRLNYNYKGKYIFQGSLRRDGSSRFGVENKYGWFPAASVAWRVGEEAFLQDNDLISELRLRGGYGVVGNFEIGNFASRNLYGVGAGNLANYNAVAGIAPTQLGVRDLGWEQTQEINVGMDLGLLDSRINFTVNAFNRKSNDLLLNRQLPLTSGFANITQNIGDMRNRGLEFELTTQNVRSKDFTWTTSFNTSIIRNQVTRLVNDAPFGAGFANWVQVGASLGSFRGYVVDRIYQSQEEINADNLIARQRTGRTNANYQSPDTKPGDIRFQDLNKNGILDAEDQKLIGSAQPNSSGGITNSLGWKGLELNFFFQFVSGNEIYNNTRAFGEGMTGQFGQFGAVRDRWTTTNTDTDIPRAAWGDPNGNARVSDRWIEDGSYIRLKTATLGYSLPTKWIQPAHLRSARVYIAGQNLLTFTNYSGLDPEVNTFNASNTSQGTDFLTFPQARVYQVGLNLGF</sequence>
<evidence type="ECO:0000313" key="9">
    <source>
        <dbReference type="Proteomes" id="UP000601361"/>
    </source>
</evidence>
<evidence type="ECO:0000256" key="4">
    <source>
        <dbReference type="ARBA" id="ARBA00022692"/>
    </source>
</evidence>
<dbReference type="PROSITE" id="PS52016">
    <property type="entry name" value="TONB_DEPENDENT_REC_3"/>
    <property type="match status" value="1"/>
</dbReference>
<protein>
    <submittedName>
        <fullName evidence="8">SusC/RagA family TonB-linked outer membrane protein</fullName>
    </submittedName>
</protein>
<evidence type="ECO:0000256" key="2">
    <source>
        <dbReference type="ARBA" id="ARBA00022448"/>
    </source>
</evidence>
<dbReference type="InterPro" id="IPR037066">
    <property type="entry name" value="Plug_dom_sf"/>
</dbReference>
<evidence type="ECO:0000256" key="1">
    <source>
        <dbReference type="ARBA" id="ARBA00004571"/>
    </source>
</evidence>
<evidence type="ECO:0000256" key="7">
    <source>
        <dbReference type="PROSITE-ProRule" id="PRU01360"/>
    </source>
</evidence>
<evidence type="ECO:0000313" key="8">
    <source>
        <dbReference type="EMBL" id="GGG62240.1"/>
    </source>
</evidence>